<evidence type="ECO:0000313" key="4">
    <source>
        <dbReference type="EMBL" id="APE44935.1"/>
    </source>
</evidence>
<dbReference type="Pfam" id="PF00685">
    <property type="entry name" value="Sulfotransfer_1"/>
    <property type="match status" value="1"/>
</dbReference>
<evidence type="ECO:0000256" key="1">
    <source>
        <dbReference type="ARBA" id="ARBA00005771"/>
    </source>
</evidence>
<dbReference type="GO" id="GO:0008146">
    <property type="term" value="F:sulfotransferase activity"/>
    <property type="evidence" value="ECO:0007669"/>
    <property type="project" value="InterPro"/>
</dbReference>
<organism evidence="4 5">
    <name type="scientific">Sulfitobacter alexandrii</name>
    <dbReference type="NCBI Taxonomy" id="1917485"/>
    <lineage>
        <taxon>Bacteria</taxon>
        <taxon>Pseudomonadati</taxon>
        <taxon>Pseudomonadota</taxon>
        <taxon>Alphaproteobacteria</taxon>
        <taxon>Rhodobacterales</taxon>
        <taxon>Roseobacteraceae</taxon>
        <taxon>Sulfitobacter</taxon>
    </lineage>
</organism>
<keyword evidence="2" id="KW-0808">Transferase</keyword>
<evidence type="ECO:0000256" key="2">
    <source>
        <dbReference type="ARBA" id="ARBA00022679"/>
    </source>
</evidence>
<feature type="domain" description="Sulfotransferase" evidence="3">
    <location>
        <begin position="63"/>
        <end position="217"/>
    </location>
</feature>
<dbReference type="STRING" id="1917485.BOO69_17115"/>
<comment type="similarity">
    <text evidence="1">Belongs to the sulfotransferase 1 family.</text>
</comment>
<evidence type="ECO:0000259" key="3">
    <source>
        <dbReference type="Pfam" id="PF00685"/>
    </source>
</evidence>
<keyword evidence="5" id="KW-1185">Reference proteome</keyword>
<accession>A0A1J0WKT0</accession>
<dbReference type="AlphaFoldDB" id="A0A1J0WKT0"/>
<dbReference type="KEGG" id="suam:BOO69_17115"/>
<dbReference type="SUPFAM" id="SSF52540">
    <property type="entry name" value="P-loop containing nucleoside triphosphate hydrolases"/>
    <property type="match status" value="1"/>
</dbReference>
<evidence type="ECO:0000313" key="5">
    <source>
        <dbReference type="Proteomes" id="UP000181897"/>
    </source>
</evidence>
<dbReference type="Proteomes" id="UP000181897">
    <property type="component" value="Chromosome"/>
</dbReference>
<gene>
    <name evidence="4" type="ORF">BOO69_17115</name>
</gene>
<dbReference type="InterPro" id="IPR027417">
    <property type="entry name" value="P-loop_NTPase"/>
</dbReference>
<dbReference type="InterPro" id="IPR000863">
    <property type="entry name" value="Sulfotransferase_dom"/>
</dbReference>
<reference evidence="4 5" key="1">
    <citation type="submission" date="2016-11" db="EMBL/GenBank/DDBJ databases">
        <title>Complete genome sequence of Sulfitobacter sp. AM1-D1, a toxic bacteria associated with marine dinoflagellate Alexandrium minutum in East China Sea.</title>
        <authorList>
            <person name="Yang Q."/>
            <person name="Zhang X."/>
            <person name="Tian X."/>
        </authorList>
    </citation>
    <scope>NUCLEOTIDE SEQUENCE [LARGE SCALE GENOMIC DNA]</scope>
    <source>
        <strain evidence="4 5">AM1-D1</strain>
    </source>
</reference>
<dbReference type="PANTHER" id="PTHR11783">
    <property type="entry name" value="SULFOTRANSFERASE SULT"/>
    <property type="match status" value="1"/>
</dbReference>
<name>A0A1J0WKT0_9RHOB</name>
<sequence length="220" mass="25059">MARTFISYPKSGRSWLRYALTAVGKADSIAFHHDGFEFNSSAMAPHDFSLDARVERYRQAGPIVYLERDPRDVMVSLYHQVTGRYGHAFDFDGSISDFIRHPWFGAEPLHRFRQIWATLCARDIALKVTYEEAHRDFGGVLSRLTSHLDIALTPEELARAEEAACFDNMRKVEQSGTFPKNWLRPKNGSAKVRRGIVGGFADSLPDRDIAYLDQIFELDS</sequence>
<protein>
    <recommendedName>
        <fullName evidence="3">Sulfotransferase domain-containing protein</fullName>
    </recommendedName>
</protein>
<proteinExistence type="inferred from homology"/>
<dbReference type="Gene3D" id="3.40.50.300">
    <property type="entry name" value="P-loop containing nucleotide triphosphate hydrolases"/>
    <property type="match status" value="1"/>
</dbReference>
<dbReference type="EMBL" id="CP018076">
    <property type="protein sequence ID" value="APE44935.1"/>
    <property type="molecule type" value="Genomic_DNA"/>
</dbReference>